<keyword evidence="3" id="KW-1185">Reference proteome</keyword>
<gene>
    <name evidence="2" type="ORF">EAI_07297</name>
</gene>
<dbReference type="Proteomes" id="UP000008237">
    <property type="component" value="Unassembled WGS sequence"/>
</dbReference>
<accession>E2BN91</accession>
<evidence type="ECO:0000313" key="3">
    <source>
        <dbReference type="Proteomes" id="UP000008237"/>
    </source>
</evidence>
<evidence type="ECO:0000256" key="1">
    <source>
        <dbReference type="SAM" id="MobiDB-lite"/>
    </source>
</evidence>
<dbReference type="InParanoid" id="E2BN91"/>
<protein>
    <submittedName>
        <fullName evidence="2">Uncharacterized protein</fullName>
    </submittedName>
</protein>
<feature type="compositionally biased region" description="Low complexity" evidence="1">
    <location>
        <begin position="24"/>
        <end position="47"/>
    </location>
</feature>
<feature type="region of interest" description="Disordered" evidence="1">
    <location>
        <begin position="1"/>
        <end position="51"/>
    </location>
</feature>
<organism evidence="3">
    <name type="scientific">Harpegnathos saltator</name>
    <name type="common">Jerdon's jumping ant</name>
    <dbReference type="NCBI Taxonomy" id="610380"/>
    <lineage>
        <taxon>Eukaryota</taxon>
        <taxon>Metazoa</taxon>
        <taxon>Ecdysozoa</taxon>
        <taxon>Arthropoda</taxon>
        <taxon>Hexapoda</taxon>
        <taxon>Insecta</taxon>
        <taxon>Pterygota</taxon>
        <taxon>Neoptera</taxon>
        <taxon>Endopterygota</taxon>
        <taxon>Hymenoptera</taxon>
        <taxon>Apocrita</taxon>
        <taxon>Aculeata</taxon>
        <taxon>Formicoidea</taxon>
        <taxon>Formicidae</taxon>
        <taxon>Ponerinae</taxon>
        <taxon>Ponerini</taxon>
        <taxon>Harpegnathos</taxon>
    </lineage>
</organism>
<dbReference type="EMBL" id="GL449385">
    <property type="protein sequence ID" value="EFN82853.1"/>
    <property type="molecule type" value="Genomic_DNA"/>
</dbReference>
<reference evidence="2 3" key="1">
    <citation type="journal article" date="2010" name="Science">
        <title>Genomic comparison of the ants Camponotus floridanus and Harpegnathos saltator.</title>
        <authorList>
            <person name="Bonasio R."/>
            <person name="Zhang G."/>
            <person name="Ye C."/>
            <person name="Mutti N.S."/>
            <person name="Fang X."/>
            <person name="Qin N."/>
            <person name="Donahue G."/>
            <person name="Yang P."/>
            <person name="Li Q."/>
            <person name="Li C."/>
            <person name="Zhang P."/>
            <person name="Huang Z."/>
            <person name="Berger S.L."/>
            <person name="Reinberg D."/>
            <person name="Wang J."/>
            <person name="Liebig J."/>
        </authorList>
    </citation>
    <scope>NUCLEOTIDE SEQUENCE [LARGE SCALE GENOMIC DNA]</scope>
    <source>
        <strain evidence="2 3">R22 G/1</strain>
    </source>
</reference>
<proteinExistence type="predicted"/>
<dbReference type="AlphaFoldDB" id="E2BN91"/>
<evidence type="ECO:0000313" key="2">
    <source>
        <dbReference type="EMBL" id="EFN82853.1"/>
    </source>
</evidence>
<name>E2BN91_HARSA</name>
<sequence>MSLGDVRSDSEEEGDKSRSVSPDSQRSASVARSRSRSKSNSASPKSSPYGMDHQLLFIPMLAPKNLTLEHHRDHHHQVDLFHHQMENGDDLDQALNLATEEAHQDHVRNLVLQDLRRKM</sequence>